<name>A0A1R4IZT8_9MICO</name>
<organism evidence="1 2">
    <name type="scientific">Microbacterium esteraromaticum</name>
    <dbReference type="NCBI Taxonomy" id="57043"/>
    <lineage>
        <taxon>Bacteria</taxon>
        <taxon>Bacillati</taxon>
        <taxon>Actinomycetota</taxon>
        <taxon>Actinomycetes</taxon>
        <taxon>Micrococcales</taxon>
        <taxon>Microbacteriaceae</taxon>
        <taxon>Microbacterium</taxon>
    </lineage>
</organism>
<reference evidence="1 2" key="1">
    <citation type="submission" date="2017-02" db="EMBL/GenBank/DDBJ databases">
        <authorList>
            <person name="Peterson S.W."/>
        </authorList>
    </citation>
    <scope>NUCLEOTIDE SEQUENCE [LARGE SCALE GENOMIC DNA]</scope>
    <source>
        <strain evidence="1 2">B Mb 05.01</strain>
    </source>
</reference>
<proteinExistence type="predicted"/>
<dbReference type="OrthoDB" id="4856473at2"/>
<keyword evidence="2" id="KW-1185">Reference proteome</keyword>
<protein>
    <submittedName>
        <fullName evidence="1">Uncharacterized protein</fullName>
    </submittedName>
</protein>
<accession>A0A1R4IZT8</accession>
<evidence type="ECO:0000313" key="2">
    <source>
        <dbReference type="Proteomes" id="UP000196320"/>
    </source>
</evidence>
<dbReference type="RefSeq" id="WP_087130331.1">
    <property type="nucleotide sequence ID" value="NZ_FUKO01000014.1"/>
</dbReference>
<dbReference type="AlphaFoldDB" id="A0A1R4IZT8"/>
<dbReference type="EMBL" id="FUKO01000014">
    <property type="protein sequence ID" value="SJN25194.1"/>
    <property type="molecule type" value="Genomic_DNA"/>
</dbReference>
<sequence length="409" mass="44788">MTTAAIASLPLDYARITETGRAWSPGALRRRQAITHVQDRHDGISVDSADTLDELRRRLPRWPGRDQMLAIVDKIIDLPAVDEARGRKIGRDGLRAIWRNDIIDAAQSGGLLRTSRRHAAVRAGYKDGEKTVQKARQIGRRAGLYVELYRGRELTQLERITLWHGHDQHKQRGFTSVFAVGVFAPRHAAQFTTPKPGRFALPRVADRSQSDEATPLPRSGPLFDLPHVLQMVNPVAADAARKLNTKGGPTIRRKPRAGLGLAVEVLTDPGLARVFAGVRPGRIAGQLKPYEQAGWGPVQLAVALHREASTLRVSTWEPAWSPFGLLKTLLRGVAILPDVDAAVYGPAMQAQSSTPPPEACGNAGCDGYGWINTLTDGGYQVARPCPDCPPQIRAGHHTPDPHEYDELPF</sequence>
<evidence type="ECO:0000313" key="1">
    <source>
        <dbReference type="EMBL" id="SJN25194.1"/>
    </source>
</evidence>
<gene>
    <name evidence="1" type="ORF">FM104_04770</name>
</gene>
<dbReference type="Proteomes" id="UP000196320">
    <property type="component" value="Unassembled WGS sequence"/>
</dbReference>